<keyword evidence="2" id="KW-0802">TPR repeat</keyword>
<name>A0A4R6WQG6_9PROT</name>
<evidence type="ECO:0000313" key="5">
    <source>
        <dbReference type="Proteomes" id="UP000295783"/>
    </source>
</evidence>
<dbReference type="GO" id="GO:0046813">
    <property type="term" value="P:receptor-mediated virion attachment to host cell"/>
    <property type="evidence" value="ECO:0007669"/>
    <property type="project" value="TreeGrafter"/>
</dbReference>
<dbReference type="PANTHER" id="PTHR44858:SF1">
    <property type="entry name" value="UDP-N-ACETYLGLUCOSAMINE--PEPTIDE N-ACETYLGLUCOSAMINYLTRANSFERASE SPINDLY-RELATED"/>
    <property type="match status" value="1"/>
</dbReference>
<dbReference type="EMBL" id="SNYW01000012">
    <property type="protein sequence ID" value="TDQ78772.1"/>
    <property type="molecule type" value="Genomic_DNA"/>
</dbReference>
<reference evidence="4 5" key="1">
    <citation type="submission" date="2019-03" db="EMBL/GenBank/DDBJ databases">
        <title>Genomic Encyclopedia of Type Strains, Phase III (KMG-III): the genomes of soil and plant-associated and newly described type strains.</title>
        <authorList>
            <person name="Whitman W."/>
        </authorList>
    </citation>
    <scope>NUCLEOTIDE SEQUENCE [LARGE SCALE GENOMIC DNA]</scope>
    <source>
        <strain evidence="4 5">CGMCC 1.7660</strain>
    </source>
</reference>
<dbReference type="InterPro" id="IPR050498">
    <property type="entry name" value="Ycf3"/>
</dbReference>
<protein>
    <submittedName>
        <fullName evidence="4">Tetratricopeptide repeat protein</fullName>
    </submittedName>
</protein>
<gene>
    <name evidence="4" type="ORF">A8950_3232</name>
</gene>
<sequence>MRRIVASLLLVALSIAGSLQPAIADEAAAKQAFLACAQARDLTACDEFIDMPDLSDTVRSNGYAVRGMVKMQLGDIAGAEADLSWALAVNPNNDLAQRALDMMANSAVDPSTAAFQACAKERNIAERIAACDDLVKQGQSDPLRHATILDLRAAAFLENNESDKAIIDLNEAIRLAPTYDPAAEHLIVAQFWAGKYVEALQTTNNKLKSPGGLSVANLLHHQGNLLYLTGKKAEAIAAYDNAHENNPMSAVAYFWSAIVRLEQGDDAESILRALSLQPMLGQFGMTMAKFRLGEASEADVLAQVNAIVGEAKYDALCMAHFNIGHKAWLEGSTAEAELNFKAAVATGRKRTQEYHAAELILQQL</sequence>
<comment type="caution">
    <text evidence="4">The sequence shown here is derived from an EMBL/GenBank/DDBJ whole genome shotgun (WGS) entry which is preliminary data.</text>
</comment>
<dbReference type="RefSeq" id="WP_133614689.1">
    <property type="nucleotide sequence ID" value="NZ_SNYW01000012.1"/>
</dbReference>
<keyword evidence="3" id="KW-0732">Signal</keyword>
<dbReference type="Gene3D" id="1.25.40.10">
    <property type="entry name" value="Tetratricopeptide repeat domain"/>
    <property type="match status" value="2"/>
</dbReference>
<organism evidence="4 5">
    <name type="scientific">Dongia mobilis</name>
    <dbReference type="NCBI Taxonomy" id="578943"/>
    <lineage>
        <taxon>Bacteria</taxon>
        <taxon>Pseudomonadati</taxon>
        <taxon>Pseudomonadota</taxon>
        <taxon>Alphaproteobacteria</taxon>
        <taxon>Rhodospirillales</taxon>
        <taxon>Dongiaceae</taxon>
        <taxon>Dongia</taxon>
    </lineage>
</organism>
<dbReference type="SUPFAM" id="SSF48452">
    <property type="entry name" value="TPR-like"/>
    <property type="match status" value="1"/>
</dbReference>
<keyword evidence="5" id="KW-1185">Reference proteome</keyword>
<keyword evidence="1" id="KW-0677">Repeat</keyword>
<evidence type="ECO:0000256" key="3">
    <source>
        <dbReference type="SAM" id="SignalP"/>
    </source>
</evidence>
<dbReference type="SMART" id="SM00028">
    <property type="entry name" value="TPR"/>
    <property type="match status" value="4"/>
</dbReference>
<dbReference type="AlphaFoldDB" id="A0A4R6WQG6"/>
<dbReference type="OrthoDB" id="98874at2"/>
<evidence type="ECO:0000313" key="4">
    <source>
        <dbReference type="EMBL" id="TDQ78772.1"/>
    </source>
</evidence>
<evidence type="ECO:0000256" key="2">
    <source>
        <dbReference type="ARBA" id="ARBA00022803"/>
    </source>
</evidence>
<accession>A0A4R6WQG6</accession>
<evidence type="ECO:0000256" key="1">
    <source>
        <dbReference type="ARBA" id="ARBA00022737"/>
    </source>
</evidence>
<feature type="chain" id="PRO_5020986694" evidence="3">
    <location>
        <begin position="25"/>
        <end position="364"/>
    </location>
</feature>
<dbReference type="Proteomes" id="UP000295783">
    <property type="component" value="Unassembled WGS sequence"/>
</dbReference>
<dbReference type="GO" id="GO:0009279">
    <property type="term" value="C:cell outer membrane"/>
    <property type="evidence" value="ECO:0007669"/>
    <property type="project" value="TreeGrafter"/>
</dbReference>
<dbReference type="InterPro" id="IPR011990">
    <property type="entry name" value="TPR-like_helical_dom_sf"/>
</dbReference>
<proteinExistence type="predicted"/>
<feature type="signal peptide" evidence="3">
    <location>
        <begin position="1"/>
        <end position="24"/>
    </location>
</feature>
<dbReference type="PANTHER" id="PTHR44858">
    <property type="entry name" value="TETRATRICOPEPTIDE REPEAT PROTEIN 6"/>
    <property type="match status" value="1"/>
</dbReference>
<dbReference type="InterPro" id="IPR019734">
    <property type="entry name" value="TPR_rpt"/>
</dbReference>